<gene>
    <name evidence="9" type="ORF">Q9315_21450</name>
</gene>
<evidence type="ECO:0000256" key="7">
    <source>
        <dbReference type="ARBA" id="ARBA00023136"/>
    </source>
</evidence>
<evidence type="ECO:0000313" key="10">
    <source>
        <dbReference type="Proteomes" id="UP001225788"/>
    </source>
</evidence>
<sequence>MTMRTHSMASMGAGLPKLHTLLRYGLFFVLVALFIGFALAHPIFSTWGNVASMWRTASIAGLMFIGLTWVIASGEMDVSFMEVAALSGMVFAFQLQAGASPAAAVGVAMLCGAGIGVVNGLLVGYLAFPSLIVTIATAGLARSFAAILGGGQPIYINDSGVVGHFADAVVWGMPIIGIAVVLVYLLGWFVQERRLFGHYLFAMADNRRAMEQVGVPCKPIVFSLFVISACGSALAGIILASSLDSGQPMIGNSFFLDGLTAVLLGATVIRFGKPNIIGTAIGVCILAIMVNGLALLGMPNFMREIFKGVLLLIGVAIAVTAAPKSKSI</sequence>
<comment type="subcellular location">
    <subcellularLocation>
        <location evidence="1">Cell membrane</location>
        <topology evidence="1">Multi-pass membrane protein</topology>
    </subcellularLocation>
</comment>
<dbReference type="InterPro" id="IPR001851">
    <property type="entry name" value="ABC_transp_permease"/>
</dbReference>
<protein>
    <submittedName>
        <fullName evidence="9">ABC transporter permease</fullName>
    </submittedName>
</protein>
<dbReference type="Proteomes" id="UP001225788">
    <property type="component" value="Plasmid unnamed1"/>
</dbReference>
<evidence type="ECO:0000256" key="6">
    <source>
        <dbReference type="ARBA" id="ARBA00022989"/>
    </source>
</evidence>
<keyword evidence="5 8" id="KW-0812">Transmembrane</keyword>
<evidence type="ECO:0000256" key="2">
    <source>
        <dbReference type="ARBA" id="ARBA00022448"/>
    </source>
</evidence>
<keyword evidence="6 8" id="KW-1133">Transmembrane helix</keyword>
<dbReference type="EMBL" id="CP132315">
    <property type="protein sequence ID" value="WLS04763.1"/>
    <property type="molecule type" value="Genomic_DNA"/>
</dbReference>
<evidence type="ECO:0000256" key="8">
    <source>
        <dbReference type="SAM" id="Phobius"/>
    </source>
</evidence>
<dbReference type="PANTHER" id="PTHR32196:SF21">
    <property type="entry name" value="ABC TRANSPORTER PERMEASE PROTEIN YPHD-RELATED"/>
    <property type="match status" value="1"/>
</dbReference>
<feature type="transmembrane region" description="Helical" evidence="8">
    <location>
        <begin position="79"/>
        <end position="97"/>
    </location>
</feature>
<feature type="transmembrane region" description="Helical" evidence="8">
    <location>
        <begin position="276"/>
        <end position="299"/>
    </location>
</feature>
<keyword evidence="7 8" id="KW-0472">Membrane</keyword>
<feature type="transmembrane region" description="Helical" evidence="8">
    <location>
        <begin position="103"/>
        <end position="128"/>
    </location>
</feature>
<evidence type="ECO:0000256" key="5">
    <source>
        <dbReference type="ARBA" id="ARBA00022692"/>
    </source>
</evidence>
<dbReference type="RefSeq" id="WP_306160982.1">
    <property type="nucleotide sequence ID" value="NZ_CP132315.1"/>
</dbReference>
<evidence type="ECO:0000313" key="9">
    <source>
        <dbReference type="EMBL" id="WLS04763.1"/>
    </source>
</evidence>
<organism evidence="9 10">
    <name type="scientific">Shinella oryzae</name>
    <dbReference type="NCBI Taxonomy" id="2871820"/>
    <lineage>
        <taxon>Bacteria</taxon>
        <taxon>Pseudomonadati</taxon>
        <taxon>Pseudomonadota</taxon>
        <taxon>Alphaproteobacteria</taxon>
        <taxon>Hyphomicrobiales</taxon>
        <taxon>Rhizobiaceae</taxon>
        <taxon>Shinella</taxon>
    </lineage>
</organism>
<feature type="transmembrane region" description="Helical" evidence="8">
    <location>
        <begin position="21"/>
        <end position="40"/>
    </location>
</feature>
<evidence type="ECO:0000256" key="1">
    <source>
        <dbReference type="ARBA" id="ARBA00004651"/>
    </source>
</evidence>
<dbReference type="PANTHER" id="PTHR32196">
    <property type="entry name" value="ABC TRANSPORTER PERMEASE PROTEIN YPHD-RELATED-RELATED"/>
    <property type="match status" value="1"/>
</dbReference>
<keyword evidence="9" id="KW-0614">Plasmid</keyword>
<feature type="transmembrane region" description="Helical" evidence="8">
    <location>
        <begin position="305"/>
        <end position="322"/>
    </location>
</feature>
<name>A0ABY9K855_9HYPH</name>
<dbReference type="CDD" id="cd06579">
    <property type="entry name" value="TM_PBP1_transp_AraH_like"/>
    <property type="match status" value="1"/>
</dbReference>
<reference evidence="9 10" key="1">
    <citation type="submission" date="2023-08" db="EMBL/GenBank/DDBJ databases">
        <title>Pathogen: clinical or host-associated sample.</title>
        <authorList>
            <person name="Hergert J."/>
            <person name="Casey R."/>
            <person name="Wagner J."/>
            <person name="Young E.L."/>
            <person name="Oakeson K.F."/>
        </authorList>
    </citation>
    <scope>NUCLEOTIDE SEQUENCE [LARGE SCALE GENOMIC DNA]</scope>
    <source>
        <strain evidence="9 10">UPHL-collab-2</strain>
        <plasmid evidence="9 10">unnamed1</plasmid>
    </source>
</reference>
<evidence type="ECO:0000256" key="3">
    <source>
        <dbReference type="ARBA" id="ARBA00022475"/>
    </source>
</evidence>
<evidence type="ECO:0000256" key="4">
    <source>
        <dbReference type="ARBA" id="ARBA00022519"/>
    </source>
</evidence>
<accession>A0ABY9K855</accession>
<feature type="transmembrane region" description="Helical" evidence="8">
    <location>
        <begin position="220"/>
        <end position="243"/>
    </location>
</feature>
<keyword evidence="3" id="KW-1003">Cell membrane</keyword>
<feature type="transmembrane region" description="Helical" evidence="8">
    <location>
        <begin position="135"/>
        <end position="156"/>
    </location>
</feature>
<keyword evidence="4" id="KW-0997">Cell inner membrane</keyword>
<keyword evidence="10" id="KW-1185">Reference proteome</keyword>
<feature type="transmembrane region" description="Helical" evidence="8">
    <location>
        <begin position="168"/>
        <end position="190"/>
    </location>
</feature>
<proteinExistence type="predicted"/>
<geneLocation type="plasmid" evidence="9 10">
    <name>unnamed1</name>
</geneLocation>
<feature type="transmembrane region" description="Helical" evidence="8">
    <location>
        <begin position="52"/>
        <end position="72"/>
    </location>
</feature>
<keyword evidence="2" id="KW-0813">Transport</keyword>
<dbReference type="Pfam" id="PF02653">
    <property type="entry name" value="BPD_transp_2"/>
    <property type="match status" value="1"/>
</dbReference>